<keyword evidence="8" id="KW-1185">Reference proteome</keyword>
<sequence length="525" mass="57956">MGRGINMNYNFSTHVENYQLNHPDQLAIVALSQDGGERRLTYRELFDLVKGTQEQFAREGIKQGDRVLVMVGRGVESYQIYLALLRMGAVIMPGSEMLRAKDIAYRLRHAQATVVVTAEHIADEVEAAVDQSSVKKIAVDFIRDGFVTLYSTQSATQNMPAADTDEKDMAFISYTSGTTGGPKGVVHVHGWAKAHLANAATYWFDAAPNEWAWATAGPGWAKWVWSPFVSILGKGGTAFIYVGRFDPQVYLSLMEAYPISLLCATPTEYRLMAKSQAIKTWKPQALRSAVSAGEPLNREVIDAFRSACGVLVRDGYGQTENSLLVATQVGMELKPGSMGKPTPQSEVAVLDDDGNILNTGEIGHIAVKKTLPTLFQGYLYDPERTAKAFLGDYYITGDLGRFDDDGYLWFEGRSDDMIISAGYTIGPFEVEDALVSHPAVAECAAVASPDDERGHIVKAFIIVKAGVEPTDQLKEELKDYVKRVTAPYKYPREIEFVTDLPKTASGKIRRIELRTAEKQRKNKVL</sequence>
<dbReference type="InterPro" id="IPR025110">
    <property type="entry name" value="AMP-bd_C"/>
</dbReference>
<reference evidence="7 8" key="1">
    <citation type="submission" date="2015-12" db="EMBL/GenBank/DDBJ databases">
        <title>Draft genome sequence of Acidibacillus ferrooxidans ITV001, isolated from a chalcopyrite acid mine drainage site in Brazil.</title>
        <authorList>
            <person name="Dall'Agnol H."/>
            <person name="Nancucheo I."/>
            <person name="Johnson B."/>
            <person name="Oliveira R."/>
            <person name="Leite L."/>
            <person name="Pylro V."/>
            <person name="Nunes G.L."/>
            <person name="Tzotzos G."/>
            <person name="Fernandes G.R."/>
            <person name="Dutra J."/>
            <person name="Orellana S.C."/>
            <person name="Oliveira G."/>
        </authorList>
    </citation>
    <scope>NUCLEOTIDE SEQUENCE [LARGE SCALE GENOMIC DNA]</scope>
    <source>
        <strain evidence="8">ITV01</strain>
    </source>
</reference>
<dbReference type="EMBL" id="LPVJ01000009">
    <property type="protein sequence ID" value="KUO96945.1"/>
    <property type="molecule type" value="Genomic_DNA"/>
</dbReference>
<accession>A0A101XT07</accession>
<evidence type="ECO:0000313" key="8">
    <source>
        <dbReference type="Proteomes" id="UP000053557"/>
    </source>
</evidence>
<organism evidence="7 8">
    <name type="scientific">Ferroacidibacillus organovorans</name>
    <dbReference type="NCBI Taxonomy" id="1765683"/>
    <lineage>
        <taxon>Bacteria</taxon>
        <taxon>Bacillati</taxon>
        <taxon>Bacillota</taxon>
        <taxon>Bacilli</taxon>
        <taxon>Bacillales</taxon>
        <taxon>Alicyclobacillaceae</taxon>
        <taxon>Ferroacidibacillus</taxon>
    </lineage>
</organism>
<dbReference type="OrthoDB" id="9778383at2"/>
<dbReference type="GO" id="GO:0005524">
    <property type="term" value="F:ATP binding"/>
    <property type="evidence" value="ECO:0007669"/>
    <property type="project" value="UniProtKB-KW"/>
</dbReference>
<dbReference type="InterPro" id="IPR051087">
    <property type="entry name" value="Mitochondrial_ACSM"/>
</dbReference>
<dbReference type="GO" id="GO:0004321">
    <property type="term" value="F:fatty-acyl-CoA synthase activity"/>
    <property type="evidence" value="ECO:0007669"/>
    <property type="project" value="TreeGrafter"/>
</dbReference>
<comment type="similarity">
    <text evidence="1">Belongs to the ATP-dependent AMP-binding enzyme family.</text>
</comment>
<evidence type="ECO:0000259" key="5">
    <source>
        <dbReference type="Pfam" id="PF00501"/>
    </source>
</evidence>
<proteinExistence type="inferred from homology"/>
<dbReference type="Pfam" id="PF13193">
    <property type="entry name" value="AMP-binding_C"/>
    <property type="match status" value="1"/>
</dbReference>
<dbReference type="Proteomes" id="UP000053557">
    <property type="component" value="Unassembled WGS sequence"/>
</dbReference>
<dbReference type="SUPFAM" id="SSF56801">
    <property type="entry name" value="Acetyl-CoA synthetase-like"/>
    <property type="match status" value="1"/>
</dbReference>
<dbReference type="GO" id="GO:0015645">
    <property type="term" value="F:fatty acid ligase activity"/>
    <property type="evidence" value="ECO:0007669"/>
    <property type="project" value="TreeGrafter"/>
</dbReference>
<dbReference type="InterPro" id="IPR020845">
    <property type="entry name" value="AMP-binding_CS"/>
</dbReference>
<dbReference type="GO" id="GO:0016405">
    <property type="term" value="F:CoA-ligase activity"/>
    <property type="evidence" value="ECO:0007669"/>
    <property type="project" value="UniProtKB-ARBA"/>
</dbReference>
<keyword evidence="4" id="KW-0067">ATP-binding</keyword>
<evidence type="ECO:0000256" key="3">
    <source>
        <dbReference type="ARBA" id="ARBA00022741"/>
    </source>
</evidence>
<dbReference type="AlphaFoldDB" id="A0A101XT07"/>
<evidence type="ECO:0000256" key="2">
    <source>
        <dbReference type="ARBA" id="ARBA00022598"/>
    </source>
</evidence>
<evidence type="ECO:0000313" key="7">
    <source>
        <dbReference type="EMBL" id="KUO96945.1"/>
    </source>
</evidence>
<evidence type="ECO:0000259" key="6">
    <source>
        <dbReference type="Pfam" id="PF13193"/>
    </source>
</evidence>
<dbReference type="InterPro" id="IPR042099">
    <property type="entry name" value="ANL_N_sf"/>
</dbReference>
<keyword evidence="3" id="KW-0547">Nucleotide-binding</keyword>
<evidence type="ECO:0000256" key="4">
    <source>
        <dbReference type="ARBA" id="ARBA00022840"/>
    </source>
</evidence>
<feature type="domain" description="AMP-dependent synthetase/ligase" evidence="5">
    <location>
        <begin position="21"/>
        <end position="379"/>
    </location>
</feature>
<dbReference type="GO" id="GO:0006633">
    <property type="term" value="P:fatty acid biosynthetic process"/>
    <property type="evidence" value="ECO:0007669"/>
    <property type="project" value="TreeGrafter"/>
</dbReference>
<dbReference type="PANTHER" id="PTHR43605:SF10">
    <property type="entry name" value="ACYL-COA SYNTHETASE MEDIUM CHAIN FAMILY MEMBER 3"/>
    <property type="match status" value="1"/>
</dbReference>
<evidence type="ECO:0000256" key="1">
    <source>
        <dbReference type="ARBA" id="ARBA00006432"/>
    </source>
</evidence>
<gene>
    <name evidence="7" type="ORF">ATW55_08775</name>
</gene>
<dbReference type="Gene3D" id="3.40.50.12780">
    <property type="entry name" value="N-terminal domain of ligase-like"/>
    <property type="match status" value="1"/>
</dbReference>
<dbReference type="Pfam" id="PF00501">
    <property type="entry name" value="AMP-binding"/>
    <property type="match status" value="1"/>
</dbReference>
<dbReference type="InterPro" id="IPR000873">
    <property type="entry name" value="AMP-dep_synth/lig_dom"/>
</dbReference>
<dbReference type="GO" id="GO:0006637">
    <property type="term" value="P:acyl-CoA metabolic process"/>
    <property type="evidence" value="ECO:0007669"/>
    <property type="project" value="TreeGrafter"/>
</dbReference>
<dbReference type="InterPro" id="IPR045851">
    <property type="entry name" value="AMP-bd_C_sf"/>
</dbReference>
<keyword evidence="2 7" id="KW-0436">Ligase</keyword>
<feature type="domain" description="AMP-binding enzyme C-terminal" evidence="6">
    <location>
        <begin position="429"/>
        <end position="507"/>
    </location>
</feature>
<dbReference type="FunFam" id="3.30.300.30:FF:000005">
    <property type="entry name" value="Acyl-coenzyme A synthetase ACSM5, mitochondrial"/>
    <property type="match status" value="1"/>
</dbReference>
<dbReference type="PROSITE" id="PS00455">
    <property type="entry name" value="AMP_BINDING"/>
    <property type="match status" value="1"/>
</dbReference>
<dbReference type="Gene3D" id="3.30.300.30">
    <property type="match status" value="1"/>
</dbReference>
<comment type="caution">
    <text evidence="7">The sequence shown here is derived from an EMBL/GenBank/DDBJ whole genome shotgun (WGS) entry which is preliminary data.</text>
</comment>
<name>A0A101XT07_9BACL</name>
<protein>
    <submittedName>
        <fullName evidence="7">Acyl--CoA ligase</fullName>
    </submittedName>
</protein>
<dbReference type="PANTHER" id="PTHR43605">
    <property type="entry name" value="ACYL-COENZYME A SYNTHETASE"/>
    <property type="match status" value="1"/>
</dbReference>